<gene>
    <name evidence="1" type="ORF">UFOVP449_117</name>
</gene>
<dbReference type="Pfam" id="PF06841">
    <property type="entry name" value="Phage_T4_gp19"/>
    <property type="match status" value="1"/>
</dbReference>
<reference evidence="1" key="1">
    <citation type="submission" date="2020-04" db="EMBL/GenBank/DDBJ databases">
        <authorList>
            <person name="Chiriac C."/>
            <person name="Salcher M."/>
            <person name="Ghai R."/>
            <person name="Kavagutti S V."/>
        </authorList>
    </citation>
    <scope>NUCLEOTIDE SEQUENCE</scope>
</reference>
<protein>
    <submittedName>
        <fullName evidence="1">Bacteriophage T4, Gp19, tail tube</fullName>
    </submittedName>
</protein>
<dbReference type="InterPro" id="IPR010667">
    <property type="entry name" value="Phage_T4_Gp19"/>
</dbReference>
<evidence type="ECO:0000313" key="1">
    <source>
        <dbReference type="EMBL" id="CAB4143100.1"/>
    </source>
</evidence>
<name>A0A6J5MDH7_9CAUD</name>
<dbReference type="EMBL" id="LR796420">
    <property type="protein sequence ID" value="CAB4143100.1"/>
    <property type="molecule type" value="Genomic_DNA"/>
</dbReference>
<sequence length="162" mass="18707">MPEILEFDKMFFKNWEPKLSNRFIMEINGIESYLIKTASRPTFTSEVVELDHINLKRKVKGKSTWDDINITLYDPIVPSGAQQVMDWVRQSHESLTGRDGYAAFYKKDLNFFTLGPVGDKVEQWTLKGAFITSANFGEFDWSGNDPLSIELTLAYDYAILEY</sequence>
<organism evidence="1">
    <name type="scientific">uncultured Caudovirales phage</name>
    <dbReference type="NCBI Taxonomy" id="2100421"/>
    <lineage>
        <taxon>Viruses</taxon>
        <taxon>Duplodnaviria</taxon>
        <taxon>Heunggongvirae</taxon>
        <taxon>Uroviricota</taxon>
        <taxon>Caudoviricetes</taxon>
        <taxon>Peduoviridae</taxon>
        <taxon>Maltschvirus</taxon>
        <taxon>Maltschvirus maltsch</taxon>
    </lineage>
</organism>
<accession>A0A6J5MDH7</accession>
<proteinExistence type="predicted"/>
<dbReference type="GO" id="GO:0005198">
    <property type="term" value="F:structural molecule activity"/>
    <property type="evidence" value="ECO:0007669"/>
    <property type="project" value="InterPro"/>
</dbReference>